<dbReference type="OrthoDB" id="1467795at2"/>
<dbReference type="PROSITE" id="PS51257">
    <property type="entry name" value="PROKAR_LIPOPROTEIN"/>
    <property type="match status" value="1"/>
</dbReference>
<evidence type="ECO:0000313" key="3">
    <source>
        <dbReference type="Proteomes" id="UP000236654"/>
    </source>
</evidence>
<proteinExistence type="predicted"/>
<gene>
    <name evidence="2" type="ORF">CW751_05890</name>
</gene>
<organism evidence="2 3">
    <name type="scientific">Brumimicrobium salinarum</name>
    <dbReference type="NCBI Taxonomy" id="2058658"/>
    <lineage>
        <taxon>Bacteria</taxon>
        <taxon>Pseudomonadati</taxon>
        <taxon>Bacteroidota</taxon>
        <taxon>Flavobacteriia</taxon>
        <taxon>Flavobacteriales</taxon>
        <taxon>Crocinitomicaceae</taxon>
        <taxon>Brumimicrobium</taxon>
    </lineage>
</organism>
<keyword evidence="3" id="KW-1185">Reference proteome</keyword>
<dbReference type="RefSeq" id="WP_101334072.1">
    <property type="nucleotide sequence ID" value="NZ_PJNI01000005.1"/>
</dbReference>
<feature type="signal peptide" evidence="1">
    <location>
        <begin position="1"/>
        <end position="23"/>
    </location>
</feature>
<evidence type="ECO:0000256" key="1">
    <source>
        <dbReference type="SAM" id="SignalP"/>
    </source>
</evidence>
<evidence type="ECO:0008006" key="4">
    <source>
        <dbReference type="Google" id="ProtNLM"/>
    </source>
</evidence>
<dbReference type="EMBL" id="PJNI01000005">
    <property type="protein sequence ID" value="PKR81112.1"/>
    <property type="molecule type" value="Genomic_DNA"/>
</dbReference>
<name>A0A2I0R3G6_9FLAO</name>
<accession>A0A2I0R3G6</accession>
<dbReference type="AlphaFoldDB" id="A0A2I0R3G6"/>
<sequence>MKTKHTYFLLVLSFIFVFTSCKSEEPPIEKEVEQETEVAEKSTAIEETQTIDSVDTDADIDTITQVYKDPEIQEAHVEIVKKYGEQWDFCTCIVKSDSVNTALMEASDDDFDKVMERSDFIDNKCKGLLIQPNATPEDRYKHEKKVKGCLDSAKQKLNT</sequence>
<comment type="caution">
    <text evidence="2">The sequence shown here is derived from an EMBL/GenBank/DDBJ whole genome shotgun (WGS) entry which is preliminary data.</text>
</comment>
<protein>
    <recommendedName>
        <fullName evidence="4">DUF4476 domain-containing protein</fullName>
    </recommendedName>
</protein>
<dbReference type="Proteomes" id="UP000236654">
    <property type="component" value="Unassembled WGS sequence"/>
</dbReference>
<keyword evidence="1" id="KW-0732">Signal</keyword>
<evidence type="ECO:0000313" key="2">
    <source>
        <dbReference type="EMBL" id="PKR81112.1"/>
    </source>
</evidence>
<feature type="chain" id="PRO_5014127985" description="DUF4476 domain-containing protein" evidence="1">
    <location>
        <begin position="24"/>
        <end position="159"/>
    </location>
</feature>
<reference evidence="2 3" key="1">
    <citation type="submission" date="2017-12" db="EMBL/GenBank/DDBJ databases">
        <title>The draft genome sequence of Brumimicrobium saltpan LHR20.</title>
        <authorList>
            <person name="Do Z.-J."/>
            <person name="Luo H.-R."/>
        </authorList>
    </citation>
    <scope>NUCLEOTIDE SEQUENCE [LARGE SCALE GENOMIC DNA]</scope>
    <source>
        <strain evidence="2 3">LHR20</strain>
    </source>
</reference>